<comment type="caution">
    <text evidence="1">The sequence shown here is derived from an EMBL/GenBank/DDBJ whole genome shotgun (WGS) entry which is preliminary data.</text>
</comment>
<evidence type="ECO:0000313" key="2">
    <source>
        <dbReference type="Proteomes" id="UP000789901"/>
    </source>
</evidence>
<evidence type="ECO:0000313" key="1">
    <source>
        <dbReference type="EMBL" id="CAG8837539.1"/>
    </source>
</evidence>
<name>A0ABN7WQU2_GIGMA</name>
<accession>A0ABN7WQU2</accession>
<keyword evidence="2" id="KW-1185">Reference proteome</keyword>
<feature type="non-terminal residue" evidence="1">
    <location>
        <position position="1"/>
    </location>
</feature>
<dbReference type="Proteomes" id="UP000789901">
    <property type="component" value="Unassembled WGS sequence"/>
</dbReference>
<organism evidence="1 2">
    <name type="scientific">Gigaspora margarita</name>
    <dbReference type="NCBI Taxonomy" id="4874"/>
    <lineage>
        <taxon>Eukaryota</taxon>
        <taxon>Fungi</taxon>
        <taxon>Fungi incertae sedis</taxon>
        <taxon>Mucoromycota</taxon>
        <taxon>Glomeromycotina</taxon>
        <taxon>Glomeromycetes</taxon>
        <taxon>Diversisporales</taxon>
        <taxon>Gigasporaceae</taxon>
        <taxon>Gigaspora</taxon>
    </lineage>
</organism>
<reference evidence="1 2" key="1">
    <citation type="submission" date="2021-06" db="EMBL/GenBank/DDBJ databases">
        <authorList>
            <person name="Kallberg Y."/>
            <person name="Tangrot J."/>
            <person name="Rosling A."/>
        </authorList>
    </citation>
    <scope>NUCLEOTIDE SEQUENCE [LARGE SCALE GENOMIC DNA]</scope>
    <source>
        <strain evidence="1 2">120-4 pot B 10/14</strain>
    </source>
</reference>
<dbReference type="EMBL" id="CAJVQB010056112">
    <property type="protein sequence ID" value="CAG8837539.1"/>
    <property type="molecule type" value="Genomic_DNA"/>
</dbReference>
<proteinExistence type="predicted"/>
<gene>
    <name evidence="1" type="ORF">GMARGA_LOCUS33542</name>
</gene>
<feature type="non-terminal residue" evidence="1">
    <location>
        <position position="112"/>
    </location>
</feature>
<protein>
    <submittedName>
        <fullName evidence="1">7433_t:CDS:1</fullName>
    </submittedName>
</protein>
<sequence>EYRSTFYNLSLNDIANLILLETLGLERVLWSMILQCQEEPQMTLNIREDNGYPTKIGSWSHYIVRYRIDLTYVYFKIQLQTSNDNDDGRIKGAKFIIGILSNRNITLEINTL</sequence>